<dbReference type="InterPro" id="IPR006119">
    <property type="entry name" value="Resolv_N"/>
</dbReference>
<reference evidence="4" key="1">
    <citation type="submission" date="2022-12" db="EMBL/GenBank/DDBJ databases">
        <authorList>
            <person name="Wang J."/>
        </authorList>
    </citation>
    <scope>NUCLEOTIDE SEQUENCE</scope>
    <source>
        <strain evidence="4">HY-42-06</strain>
    </source>
</reference>
<dbReference type="Proteomes" id="UP001079657">
    <property type="component" value="Unassembled WGS sequence"/>
</dbReference>
<evidence type="ECO:0000256" key="1">
    <source>
        <dbReference type="SAM" id="Coils"/>
    </source>
</evidence>
<keyword evidence="5" id="KW-1185">Reference proteome</keyword>
<sequence>MKKVWNVAIYTRVSSDKKEQAESIPAQIESLKKWLIEKSKYDKEVVYNLEEIYEDQGFSGSNFERASFIKMKEDIELGKINMVVTRDLSRFARNYITAGYYLEDYFKQKGVRFVSVLDNVDTIDEVDDIVPFKNILNEMYIKDCSRRTRDGLKQRMLRGSSIASKPPYGYKFEKVYKGSVKNIKLVPKEDETTEVVREIFRLYIQGWGMGKIATYLNNKGIEPPSAQVKNFAKGKFGLWTNNTIRYILTNPKYAGIMVQGRWKKVSYKIKKVKTTSKDEWIIGGEFQGIISKEVFEKVQEFIKKRSKNFRHKGGNVHLFSGVLKCNECGGSMSYRARYKGYKCTNSQMGGGRCTAHSVKEEYLKEIIQNDLKKYVQKMINPKELYELAKDKVKNEDNYEKEIKKIEKELKKLDSQFEKMYMNRLEETISKRNFDNLISAIQKKQERLVNKKEEIEGIKRSFQDKEKLYVKYKDKIDKILNFEEFDRTTIESLIDKIVVSEDKDTREKIIDIYYKFRY</sequence>
<evidence type="ECO:0000259" key="3">
    <source>
        <dbReference type="PROSITE" id="PS51737"/>
    </source>
</evidence>
<feature type="domain" description="Recombinase" evidence="3">
    <location>
        <begin position="167"/>
        <end position="308"/>
    </location>
</feature>
<dbReference type="RefSeq" id="WP_268048397.1">
    <property type="nucleotide sequence ID" value="NZ_JAPQES010000001.1"/>
</dbReference>
<dbReference type="Gene3D" id="3.90.1750.20">
    <property type="entry name" value="Putative Large Serine Recombinase, Chain B, Domain 2"/>
    <property type="match status" value="1"/>
</dbReference>
<dbReference type="Gene3D" id="3.40.50.1390">
    <property type="entry name" value="Resolvase, N-terminal catalytic domain"/>
    <property type="match status" value="1"/>
</dbReference>
<dbReference type="PROSITE" id="PS51736">
    <property type="entry name" value="RECOMBINASES_3"/>
    <property type="match status" value="1"/>
</dbReference>
<dbReference type="PANTHER" id="PTHR30461:SF23">
    <property type="entry name" value="DNA RECOMBINASE-RELATED"/>
    <property type="match status" value="1"/>
</dbReference>
<dbReference type="Pfam" id="PF14287">
    <property type="entry name" value="DUF4368"/>
    <property type="match status" value="1"/>
</dbReference>
<accession>A0ABT4CLM2</accession>
<dbReference type="EMBL" id="JAPQES010000001">
    <property type="protein sequence ID" value="MCY6369949.1"/>
    <property type="molecule type" value="Genomic_DNA"/>
</dbReference>
<dbReference type="Pfam" id="PF07508">
    <property type="entry name" value="Recombinase"/>
    <property type="match status" value="1"/>
</dbReference>
<dbReference type="SUPFAM" id="SSF53041">
    <property type="entry name" value="Resolvase-like"/>
    <property type="match status" value="1"/>
</dbReference>
<dbReference type="Pfam" id="PF00239">
    <property type="entry name" value="Resolvase"/>
    <property type="match status" value="1"/>
</dbReference>
<dbReference type="SMART" id="SM00857">
    <property type="entry name" value="Resolvase"/>
    <property type="match status" value="1"/>
</dbReference>
<protein>
    <submittedName>
        <fullName evidence="4">Recombinase family protein</fullName>
    </submittedName>
</protein>
<keyword evidence="1" id="KW-0175">Coiled coil</keyword>
<dbReference type="InterPro" id="IPR011109">
    <property type="entry name" value="DNA_bind_recombinase_dom"/>
</dbReference>
<comment type="caution">
    <text evidence="4">The sequence shown here is derived from an EMBL/GenBank/DDBJ whole genome shotgun (WGS) entry which is preliminary data.</text>
</comment>
<dbReference type="PROSITE" id="PS51737">
    <property type="entry name" value="RECOMBINASE_DNA_BIND"/>
    <property type="match status" value="1"/>
</dbReference>
<evidence type="ECO:0000259" key="2">
    <source>
        <dbReference type="PROSITE" id="PS51736"/>
    </source>
</evidence>
<dbReference type="InterPro" id="IPR025827">
    <property type="entry name" value="Zn_ribbon_recom_dom"/>
</dbReference>
<evidence type="ECO:0000313" key="5">
    <source>
        <dbReference type="Proteomes" id="UP001079657"/>
    </source>
</evidence>
<dbReference type="InterPro" id="IPR038109">
    <property type="entry name" value="DNA_bind_recomb_sf"/>
</dbReference>
<evidence type="ECO:0000313" key="4">
    <source>
        <dbReference type="EMBL" id="MCY6369949.1"/>
    </source>
</evidence>
<dbReference type="InterPro" id="IPR036162">
    <property type="entry name" value="Resolvase-like_N_sf"/>
</dbReference>
<proteinExistence type="predicted"/>
<feature type="coiled-coil region" evidence="1">
    <location>
        <begin position="388"/>
        <end position="460"/>
    </location>
</feature>
<dbReference type="InterPro" id="IPR050639">
    <property type="entry name" value="SSR_resolvase"/>
</dbReference>
<dbReference type="InterPro" id="IPR025378">
    <property type="entry name" value="DUF4368"/>
</dbReference>
<dbReference type="Pfam" id="PF13408">
    <property type="entry name" value="Zn_ribbon_recom"/>
    <property type="match status" value="1"/>
</dbReference>
<name>A0ABT4CLM2_9CLOT</name>
<feature type="domain" description="Resolvase/invertase-type recombinase catalytic" evidence="2">
    <location>
        <begin position="6"/>
        <end position="159"/>
    </location>
</feature>
<dbReference type="PANTHER" id="PTHR30461">
    <property type="entry name" value="DNA-INVERTASE FROM LAMBDOID PROPHAGE"/>
    <property type="match status" value="1"/>
</dbReference>
<organism evidence="4 5">
    <name type="scientific">Clostridium ganghwense</name>
    <dbReference type="NCBI Taxonomy" id="312089"/>
    <lineage>
        <taxon>Bacteria</taxon>
        <taxon>Bacillati</taxon>
        <taxon>Bacillota</taxon>
        <taxon>Clostridia</taxon>
        <taxon>Eubacteriales</taxon>
        <taxon>Clostridiaceae</taxon>
        <taxon>Clostridium</taxon>
    </lineage>
</organism>
<gene>
    <name evidence="4" type="ORF">OXH55_04840</name>
</gene>